<dbReference type="InterPro" id="IPR037152">
    <property type="entry name" value="L-asparaginase_N_sf"/>
</dbReference>
<accession>A0A0D1WEC0</accession>
<gene>
    <name evidence="9" type="ORF">PV11_02708</name>
</gene>
<dbReference type="PRINTS" id="PR00139">
    <property type="entry name" value="ASNGLNASE"/>
</dbReference>
<dbReference type="SUPFAM" id="SSF53774">
    <property type="entry name" value="Glutaminase/Asparaginase"/>
    <property type="match status" value="1"/>
</dbReference>
<reference evidence="9 10" key="1">
    <citation type="submission" date="2015-01" db="EMBL/GenBank/DDBJ databases">
        <title>The Genome Sequence of Exophiala sideris CBS121828.</title>
        <authorList>
            <consortium name="The Broad Institute Genomics Platform"/>
            <person name="Cuomo C."/>
            <person name="de Hoog S."/>
            <person name="Gorbushina A."/>
            <person name="Stielow B."/>
            <person name="Teixiera M."/>
            <person name="Abouelleil A."/>
            <person name="Chapman S.B."/>
            <person name="Priest M."/>
            <person name="Young S.K."/>
            <person name="Wortman J."/>
            <person name="Nusbaum C."/>
            <person name="Birren B."/>
        </authorList>
    </citation>
    <scope>NUCLEOTIDE SEQUENCE [LARGE SCALE GENOMIC DNA]</scope>
    <source>
        <strain evidence="9 10">CBS 121828</strain>
    </source>
</reference>
<dbReference type="EC" id="3.5.1.1" evidence="1"/>
<evidence type="ECO:0000256" key="4">
    <source>
        <dbReference type="ARBA" id="ARBA00023043"/>
    </source>
</evidence>
<dbReference type="Gene3D" id="1.25.40.20">
    <property type="entry name" value="Ankyrin repeat-containing domain"/>
    <property type="match status" value="1"/>
</dbReference>
<feature type="domain" description="Asparaginase/glutaminase C-terminal" evidence="8">
    <location>
        <begin position="265"/>
        <end position="380"/>
    </location>
</feature>
<dbReference type="PIRSF" id="PIRSF500176">
    <property type="entry name" value="L_ASNase"/>
    <property type="match status" value="1"/>
</dbReference>
<sequence>MNGEISSPVDGVVGDMSPGYVPETRVLIIMTGGTICMQKSPDGLVPARNFLERCMAPRPEFNDGQSHDPIEVGLHDGPNGFGKLQSLRTPISVYGKRVRYAVLEFEELLDSSSIDSRGWTQIAQTIYRNYKLFDGFVVLHGTDSLAYTCSALSFMLQHLGKPVILTGSQVPFAERKNDALDNLMDAIDVAAHFMIPEVCLCFNSTLFRGNRSTKISASAFDAFASPNLPPLARITAVDTTVAWNMVTRPTTLQAFSIQTDLEIHHVACLRIFPGITAKMVDAVLRTENLRGLVLETFGAGNAPSGHDNKLFKVIADAVQRGVVIVNITQCLTGSVNPLYAPGMVLGRAGVVAGGDMTSEAALTKLSYLLALPGMTPESVARDMAISIRGELTENSGIIFSHPTGELSSPVTQLTAIAYGIASGDIDRVKDVLRIDSQLMNRPDYSGNTPVHLAATGSSLAILRYLLGLGASVHIRNNASRTPLFLAANAGLIPHVMLLRQAGAHLHQEELPTASLHASQRPEAWKQAGLDIGHDDKVGDEHR</sequence>
<dbReference type="PROSITE" id="PS50088">
    <property type="entry name" value="ANK_REPEAT"/>
    <property type="match status" value="1"/>
</dbReference>
<dbReference type="InterPro" id="IPR002110">
    <property type="entry name" value="Ankyrin_rpt"/>
</dbReference>
<dbReference type="EMBL" id="KN846951">
    <property type="protein sequence ID" value="KIV87140.1"/>
    <property type="molecule type" value="Genomic_DNA"/>
</dbReference>
<evidence type="ECO:0000256" key="6">
    <source>
        <dbReference type="PROSITE-ProRule" id="PRU00023"/>
    </source>
</evidence>
<dbReference type="InterPro" id="IPR041725">
    <property type="entry name" value="L-asparaginase_I"/>
</dbReference>
<dbReference type="GO" id="GO:0004067">
    <property type="term" value="F:asparaginase activity"/>
    <property type="evidence" value="ECO:0007669"/>
    <property type="project" value="UniProtKB-UniRule"/>
</dbReference>
<dbReference type="Pfam" id="PF17763">
    <property type="entry name" value="Asparaginase_C"/>
    <property type="match status" value="1"/>
</dbReference>
<name>A0A0D1WEC0_9EURO</name>
<dbReference type="PROSITE" id="PS50297">
    <property type="entry name" value="ANK_REP_REGION"/>
    <property type="match status" value="1"/>
</dbReference>
<dbReference type="SMART" id="SM00870">
    <property type="entry name" value="Asparaginase"/>
    <property type="match status" value="1"/>
</dbReference>
<keyword evidence="3" id="KW-0378">Hydrolase</keyword>
<dbReference type="Gene3D" id="3.40.50.40">
    <property type="match status" value="1"/>
</dbReference>
<dbReference type="CDD" id="cd08963">
    <property type="entry name" value="L-asparaginase_I"/>
    <property type="match status" value="1"/>
</dbReference>
<evidence type="ECO:0000256" key="2">
    <source>
        <dbReference type="ARBA" id="ARBA00022737"/>
    </source>
</evidence>
<feature type="domain" description="L-asparaginase N-terminal" evidence="7">
    <location>
        <begin position="25"/>
        <end position="244"/>
    </location>
</feature>
<dbReference type="InterPro" id="IPR027474">
    <property type="entry name" value="L-asparaginase_N"/>
</dbReference>
<proteinExistence type="inferred from homology"/>
<feature type="repeat" description="ANK" evidence="6">
    <location>
        <begin position="445"/>
        <end position="477"/>
    </location>
</feature>
<dbReference type="OrthoDB" id="542841at2759"/>
<protein>
    <recommendedName>
        <fullName evidence="1">asparaginase</fullName>
        <ecNumber evidence="1">3.5.1.1</ecNumber>
    </recommendedName>
</protein>
<evidence type="ECO:0000256" key="1">
    <source>
        <dbReference type="ARBA" id="ARBA00012920"/>
    </source>
</evidence>
<dbReference type="Gene3D" id="3.40.50.1170">
    <property type="entry name" value="L-asparaginase, N-terminal domain"/>
    <property type="match status" value="1"/>
</dbReference>
<dbReference type="InterPro" id="IPR036770">
    <property type="entry name" value="Ankyrin_rpt-contain_sf"/>
</dbReference>
<dbReference type="STRING" id="1016849.A0A0D1WEC0"/>
<dbReference type="Pfam" id="PF12796">
    <property type="entry name" value="Ank_2"/>
    <property type="match status" value="1"/>
</dbReference>
<dbReference type="InterPro" id="IPR040919">
    <property type="entry name" value="Asparaginase_C"/>
</dbReference>
<dbReference type="SUPFAM" id="SSF48403">
    <property type="entry name" value="Ankyrin repeat"/>
    <property type="match status" value="1"/>
</dbReference>
<dbReference type="InterPro" id="IPR036152">
    <property type="entry name" value="Asp/glu_Ase-like_sf"/>
</dbReference>
<dbReference type="PANTHER" id="PTHR11707">
    <property type="entry name" value="L-ASPARAGINASE"/>
    <property type="match status" value="1"/>
</dbReference>
<dbReference type="FunFam" id="3.40.50.1170:FF:000003">
    <property type="entry name" value="60 kDa lysophospholipase"/>
    <property type="match status" value="1"/>
</dbReference>
<dbReference type="SMART" id="SM00248">
    <property type="entry name" value="ANK"/>
    <property type="match status" value="2"/>
</dbReference>
<dbReference type="GO" id="GO:0009066">
    <property type="term" value="P:aspartate family amino acid metabolic process"/>
    <property type="evidence" value="ECO:0007669"/>
    <property type="project" value="UniProtKB-ARBA"/>
</dbReference>
<dbReference type="FunFam" id="3.40.50.40:FF:000001">
    <property type="entry name" value="L-asparaginase 1"/>
    <property type="match status" value="1"/>
</dbReference>
<dbReference type="Proteomes" id="UP000053599">
    <property type="component" value="Unassembled WGS sequence"/>
</dbReference>
<evidence type="ECO:0000259" key="7">
    <source>
        <dbReference type="Pfam" id="PF00710"/>
    </source>
</evidence>
<organism evidence="9 10">
    <name type="scientific">Exophiala sideris</name>
    <dbReference type="NCBI Taxonomy" id="1016849"/>
    <lineage>
        <taxon>Eukaryota</taxon>
        <taxon>Fungi</taxon>
        <taxon>Dikarya</taxon>
        <taxon>Ascomycota</taxon>
        <taxon>Pezizomycotina</taxon>
        <taxon>Eurotiomycetes</taxon>
        <taxon>Chaetothyriomycetidae</taxon>
        <taxon>Chaetothyriales</taxon>
        <taxon>Herpotrichiellaceae</taxon>
        <taxon>Exophiala</taxon>
    </lineage>
</organism>
<comment type="similarity">
    <text evidence="5">In the N-terminal section; belongs to the asparaginase 1 family.</text>
</comment>
<keyword evidence="2" id="KW-0677">Repeat</keyword>
<dbReference type="AlphaFoldDB" id="A0A0D1WEC0"/>
<dbReference type="SFLD" id="SFLDS00057">
    <property type="entry name" value="Glutaminase/Asparaginase"/>
    <property type="match status" value="1"/>
</dbReference>
<evidence type="ECO:0000313" key="9">
    <source>
        <dbReference type="EMBL" id="KIV87140.1"/>
    </source>
</evidence>
<dbReference type="PANTHER" id="PTHR11707:SF28">
    <property type="entry name" value="60 KDA LYSOPHOSPHOLIPASE"/>
    <property type="match status" value="1"/>
</dbReference>
<dbReference type="InterPro" id="IPR006034">
    <property type="entry name" value="Asparaginase/glutaminase-like"/>
</dbReference>
<dbReference type="PIRSF" id="PIRSF001220">
    <property type="entry name" value="L-ASNase_gatD"/>
    <property type="match status" value="1"/>
</dbReference>
<dbReference type="Pfam" id="PF00710">
    <property type="entry name" value="Asparaginase"/>
    <property type="match status" value="1"/>
</dbReference>
<evidence type="ECO:0000259" key="8">
    <source>
        <dbReference type="Pfam" id="PF17763"/>
    </source>
</evidence>
<evidence type="ECO:0000313" key="10">
    <source>
        <dbReference type="Proteomes" id="UP000053599"/>
    </source>
</evidence>
<keyword evidence="4 6" id="KW-0040">ANK repeat</keyword>
<evidence type="ECO:0000256" key="3">
    <source>
        <dbReference type="ARBA" id="ARBA00022801"/>
    </source>
</evidence>
<evidence type="ECO:0000256" key="5">
    <source>
        <dbReference type="ARBA" id="ARBA00061199"/>
    </source>
</evidence>
<dbReference type="PROSITE" id="PS51732">
    <property type="entry name" value="ASN_GLN_ASE_3"/>
    <property type="match status" value="1"/>
</dbReference>
<dbReference type="InterPro" id="IPR027473">
    <property type="entry name" value="L-asparaginase_C"/>
</dbReference>
<dbReference type="HOGENOM" id="CLU_019134_3_1_1"/>